<name>A0A5N6FM13_PETAA</name>
<protein>
    <submittedName>
        <fullName evidence="1">Uncharacterized protein</fullName>
    </submittedName>
</protein>
<dbReference type="Proteomes" id="UP000326877">
    <property type="component" value="Unassembled WGS sequence"/>
</dbReference>
<evidence type="ECO:0000313" key="1">
    <source>
        <dbReference type="EMBL" id="KAE8384637.1"/>
    </source>
</evidence>
<accession>A0A5N6FM13</accession>
<accession>A0A5N7BSZ1</accession>
<reference evidence="1" key="1">
    <citation type="submission" date="2019-04" db="EMBL/GenBank/DDBJ databases">
        <title>Friends and foes A comparative genomics studyof 23 Aspergillus species from section Flavi.</title>
        <authorList>
            <consortium name="DOE Joint Genome Institute"/>
            <person name="Kjaerbolling I."/>
            <person name="Vesth T."/>
            <person name="Frisvad J.C."/>
            <person name="Nybo J.L."/>
            <person name="Theobald S."/>
            <person name="Kildgaard S."/>
            <person name="Isbrandt T."/>
            <person name="Kuo A."/>
            <person name="Sato A."/>
            <person name="Lyhne E.K."/>
            <person name="Kogle M.E."/>
            <person name="Wiebenga A."/>
            <person name="Kun R.S."/>
            <person name="Lubbers R.J."/>
            <person name="Makela M.R."/>
            <person name="Barry K."/>
            <person name="Chovatia M."/>
            <person name="Clum A."/>
            <person name="Daum C."/>
            <person name="Haridas S."/>
            <person name="He G."/>
            <person name="LaButti K."/>
            <person name="Lipzen A."/>
            <person name="Mondo S."/>
            <person name="Riley R."/>
            <person name="Salamov A."/>
            <person name="Simmons B.A."/>
            <person name="Magnuson J.K."/>
            <person name="Henrissat B."/>
            <person name="Mortensen U.H."/>
            <person name="Larsen T.O."/>
            <person name="Devries R.P."/>
            <person name="Grigoriev I.V."/>
            <person name="Machida M."/>
            <person name="Baker S.E."/>
            <person name="Andersen M.R."/>
        </authorList>
    </citation>
    <scope>NUCLEOTIDE SEQUENCE [LARGE SCALE GENOMIC DNA]</scope>
    <source>
        <strain evidence="1">IBT 14317</strain>
    </source>
</reference>
<organism evidence="1">
    <name type="scientific">Petromyces alliaceus</name>
    <name type="common">Aspergillus alliaceus</name>
    <dbReference type="NCBI Taxonomy" id="209559"/>
    <lineage>
        <taxon>Eukaryota</taxon>
        <taxon>Fungi</taxon>
        <taxon>Dikarya</taxon>
        <taxon>Ascomycota</taxon>
        <taxon>Pezizomycotina</taxon>
        <taxon>Eurotiomycetes</taxon>
        <taxon>Eurotiomycetidae</taxon>
        <taxon>Eurotiales</taxon>
        <taxon>Aspergillaceae</taxon>
        <taxon>Aspergillus</taxon>
        <taxon>Aspergillus subgen. Circumdati</taxon>
    </lineage>
</organism>
<dbReference type="PANTHER" id="PTHR39219">
    <property type="entry name" value="ER MEMBRANE PROTEIN COMPLEX SUBUNIT 10"/>
    <property type="match status" value="1"/>
</dbReference>
<dbReference type="AlphaFoldDB" id="A0A5N6FM13"/>
<sequence>MRPLSIIIPILSAVTYTQATTPPASQPISTDILYWPITSAEPSIFARISYDPSSLEVNVASYSPPTTVQNDSRSPVRIGLYTSNGIDPKQWTGTLTSWTVIAKSDGPKPILQLYLDSSNKVYHAALTSSTSSSLLESATASTSTSPNVKLVHVEAGPRPHLNRPVAVGPDGIKPEEIVEKTFFQKYWWVFLIITFLAMSGSGEE</sequence>
<dbReference type="OMA" id="ADIFYWP"/>
<dbReference type="OrthoDB" id="1894652at2759"/>
<dbReference type="PANTHER" id="PTHR39219:SF1">
    <property type="entry name" value="ER MEMBRANE PROTEIN COMPLEX SUBUNIT 10"/>
    <property type="match status" value="1"/>
</dbReference>
<gene>
    <name evidence="1" type="ORF">BDV23DRAFT_166392</name>
</gene>
<proteinExistence type="predicted"/>
<dbReference type="EMBL" id="ML735361">
    <property type="protein sequence ID" value="KAE8384637.1"/>
    <property type="molecule type" value="Genomic_DNA"/>
</dbReference>